<organism evidence="3 4">
    <name type="scientific">Massilia cellulosiltytica</name>
    <dbReference type="NCBI Taxonomy" id="2683234"/>
    <lineage>
        <taxon>Bacteria</taxon>
        <taxon>Pseudomonadati</taxon>
        <taxon>Pseudomonadota</taxon>
        <taxon>Betaproteobacteria</taxon>
        <taxon>Burkholderiales</taxon>
        <taxon>Oxalobacteraceae</taxon>
        <taxon>Telluria group</taxon>
        <taxon>Massilia</taxon>
    </lineage>
</organism>
<gene>
    <name evidence="3" type="ORF">GPY61_27510</name>
</gene>
<dbReference type="InterPro" id="IPR021104">
    <property type="entry name" value="KfrA_DNA-bd_N"/>
</dbReference>
<dbReference type="Pfam" id="PF11740">
    <property type="entry name" value="KfrA_N"/>
    <property type="match status" value="1"/>
</dbReference>
<evidence type="ECO:0000256" key="1">
    <source>
        <dbReference type="SAM" id="Coils"/>
    </source>
</evidence>
<protein>
    <recommendedName>
        <fullName evidence="2">KfrA N-terminal DNA-binding domain-containing protein</fullName>
    </recommendedName>
</protein>
<keyword evidence="1" id="KW-0175">Coiled coil</keyword>
<feature type="domain" description="KfrA N-terminal DNA-binding" evidence="2">
    <location>
        <begin position="7"/>
        <end position="124"/>
    </location>
</feature>
<keyword evidence="4" id="KW-1185">Reference proteome</keyword>
<evidence type="ECO:0000313" key="4">
    <source>
        <dbReference type="Proteomes" id="UP000443353"/>
    </source>
</evidence>
<evidence type="ECO:0000313" key="3">
    <source>
        <dbReference type="EMBL" id="MVW63680.1"/>
    </source>
</evidence>
<comment type="caution">
    <text evidence="3">The sequence shown here is derived from an EMBL/GenBank/DDBJ whole genome shotgun (WGS) entry which is preliminary data.</text>
</comment>
<proteinExistence type="predicted"/>
<evidence type="ECO:0000259" key="2">
    <source>
        <dbReference type="Pfam" id="PF11740"/>
    </source>
</evidence>
<dbReference type="EMBL" id="WSES01000009">
    <property type="protein sequence ID" value="MVW63680.1"/>
    <property type="molecule type" value="Genomic_DNA"/>
</dbReference>
<dbReference type="RefSeq" id="WP_160410443.1">
    <property type="nucleotide sequence ID" value="NZ_WSES01000009.1"/>
</dbReference>
<feature type="coiled-coil region" evidence="1">
    <location>
        <begin position="91"/>
        <end position="241"/>
    </location>
</feature>
<dbReference type="AlphaFoldDB" id="A0A7X3KAS0"/>
<dbReference type="Proteomes" id="UP000443353">
    <property type="component" value="Unassembled WGS sequence"/>
</dbReference>
<reference evidence="3 4" key="1">
    <citation type="submission" date="2019-12" db="EMBL/GenBank/DDBJ databases">
        <authorList>
            <person name="Li C."/>
            <person name="Zhao J."/>
        </authorList>
    </citation>
    <scope>NUCLEOTIDE SEQUENCE [LARGE SCALE GENOMIC DNA]</scope>
    <source>
        <strain evidence="3 4">NEAU-DD11</strain>
    </source>
</reference>
<sequence length="242" mass="26295">MAGQEVTFDDVARAAESLQEDGEAVTIEAVQDFLGEGSPNAIFKHLAAWRAANVKPKAPPKAELPQELLAGLADWALKFAEQAGAGDREALERNEADIEALRSAGEALEGERDALREEMASATAASEEAIAERDETIERLNAELKNARQVAMDALVSKAKDQLAIDGKEQQLTQLRQELERKVADMAAESDARLRAEMELVGATTARDSLASELDDLRAKLDKSTAERSKLRAELTELKSKK</sequence>
<name>A0A7X3KAS0_9BURK</name>
<accession>A0A7X3KAS0</accession>